<keyword evidence="2" id="KW-0808">Transferase</keyword>
<evidence type="ECO:0000313" key="2">
    <source>
        <dbReference type="EMBL" id="CAA2964133.1"/>
    </source>
</evidence>
<dbReference type="PANTHER" id="PTHR27003">
    <property type="entry name" value="OS07G0166700 PROTEIN"/>
    <property type="match status" value="1"/>
</dbReference>
<dbReference type="InterPro" id="IPR011009">
    <property type="entry name" value="Kinase-like_dom_sf"/>
</dbReference>
<organism evidence="2 3">
    <name type="scientific">Olea europaea subsp. europaea</name>
    <dbReference type="NCBI Taxonomy" id="158383"/>
    <lineage>
        <taxon>Eukaryota</taxon>
        <taxon>Viridiplantae</taxon>
        <taxon>Streptophyta</taxon>
        <taxon>Embryophyta</taxon>
        <taxon>Tracheophyta</taxon>
        <taxon>Spermatophyta</taxon>
        <taxon>Magnoliopsida</taxon>
        <taxon>eudicotyledons</taxon>
        <taxon>Gunneridae</taxon>
        <taxon>Pentapetalae</taxon>
        <taxon>asterids</taxon>
        <taxon>lamiids</taxon>
        <taxon>Lamiales</taxon>
        <taxon>Oleaceae</taxon>
        <taxon>Oleeae</taxon>
        <taxon>Olea</taxon>
    </lineage>
</organism>
<dbReference type="SMART" id="SM00220">
    <property type="entry name" value="S_TKc"/>
    <property type="match status" value="1"/>
</dbReference>
<dbReference type="GO" id="GO:0009506">
    <property type="term" value="C:plasmodesma"/>
    <property type="evidence" value="ECO:0007669"/>
    <property type="project" value="TreeGrafter"/>
</dbReference>
<dbReference type="PANTHER" id="PTHR27003:SF106">
    <property type="entry name" value="OS06G0126250 PROTEIN"/>
    <property type="match status" value="1"/>
</dbReference>
<evidence type="ECO:0000313" key="3">
    <source>
        <dbReference type="Proteomes" id="UP000594638"/>
    </source>
</evidence>
<gene>
    <name evidence="2" type="ORF">OLEA9_A111133</name>
</gene>
<reference evidence="2 3" key="1">
    <citation type="submission" date="2019-12" db="EMBL/GenBank/DDBJ databases">
        <authorList>
            <person name="Alioto T."/>
            <person name="Alioto T."/>
            <person name="Gomez Garrido J."/>
        </authorList>
    </citation>
    <scope>NUCLEOTIDE SEQUENCE [LARGE SCALE GENOMIC DNA]</scope>
</reference>
<keyword evidence="3" id="KW-1185">Reference proteome</keyword>
<accession>A0A8S0QAK3</accession>
<dbReference type="InterPro" id="IPR045272">
    <property type="entry name" value="ANXUR1/2-like"/>
</dbReference>
<protein>
    <submittedName>
        <fullName evidence="2">Probable receptor kinase At4g39110</fullName>
    </submittedName>
</protein>
<feature type="domain" description="Protein kinase" evidence="1">
    <location>
        <begin position="1"/>
        <end position="205"/>
    </location>
</feature>
<keyword evidence="2" id="KW-0418">Kinase</keyword>
<dbReference type="InterPro" id="IPR001245">
    <property type="entry name" value="Ser-Thr/Tyr_kinase_cat_dom"/>
</dbReference>
<keyword evidence="2" id="KW-0675">Receptor</keyword>
<proteinExistence type="predicted"/>
<dbReference type="InterPro" id="IPR000719">
    <property type="entry name" value="Prot_kinase_dom"/>
</dbReference>
<sequence length="205" mass="23365">MLSKLKHRHLVSLIGYCDENSEMILVYEYISNGPLRDHLYGKDLPPLSSKQRLEICTGATRGLHYLHTGAPMGIIHRDVKSTNILLVENFIAKMADFGLSKDALTTEQTRKHSWEREFWALCARPAINPALPREQVNLAEWAMQLKLKGLLDENIDPTFFGRINPELMKKLAEAAEKCLVDYGVDRPSMGDVLWNLEYSLQLQEA</sequence>
<evidence type="ECO:0000259" key="1">
    <source>
        <dbReference type="PROSITE" id="PS50011"/>
    </source>
</evidence>
<dbReference type="EMBL" id="CACTIH010001819">
    <property type="protein sequence ID" value="CAA2964133.1"/>
    <property type="molecule type" value="Genomic_DNA"/>
</dbReference>
<dbReference type="GO" id="GO:0005886">
    <property type="term" value="C:plasma membrane"/>
    <property type="evidence" value="ECO:0007669"/>
    <property type="project" value="TreeGrafter"/>
</dbReference>
<dbReference type="AlphaFoldDB" id="A0A8S0QAK3"/>
<dbReference type="SUPFAM" id="SSF56112">
    <property type="entry name" value="Protein kinase-like (PK-like)"/>
    <property type="match status" value="1"/>
</dbReference>
<dbReference type="PROSITE" id="PS50011">
    <property type="entry name" value="PROTEIN_KINASE_DOM"/>
    <property type="match status" value="1"/>
</dbReference>
<comment type="caution">
    <text evidence="2">The sequence shown here is derived from an EMBL/GenBank/DDBJ whole genome shotgun (WGS) entry which is preliminary data.</text>
</comment>
<dbReference type="Proteomes" id="UP000594638">
    <property type="component" value="Unassembled WGS sequence"/>
</dbReference>
<dbReference type="InterPro" id="IPR008271">
    <property type="entry name" value="Ser/Thr_kinase_AS"/>
</dbReference>
<dbReference type="Gene3D" id="1.10.510.10">
    <property type="entry name" value="Transferase(Phosphotransferase) domain 1"/>
    <property type="match status" value="2"/>
</dbReference>
<dbReference type="Gramene" id="OE9A111133T1">
    <property type="protein sequence ID" value="OE9A111133C1"/>
    <property type="gene ID" value="OE9A111133"/>
</dbReference>
<name>A0A8S0QAK3_OLEEU</name>
<dbReference type="GO" id="GO:0005524">
    <property type="term" value="F:ATP binding"/>
    <property type="evidence" value="ECO:0007669"/>
    <property type="project" value="InterPro"/>
</dbReference>
<dbReference type="Pfam" id="PF07714">
    <property type="entry name" value="PK_Tyr_Ser-Thr"/>
    <property type="match status" value="1"/>
</dbReference>
<dbReference type="PROSITE" id="PS00108">
    <property type="entry name" value="PROTEIN_KINASE_ST"/>
    <property type="match status" value="1"/>
</dbReference>
<dbReference type="GO" id="GO:0004714">
    <property type="term" value="F:transmembrane receptor protein tyrosine kinase activity"/>
    <property type="evidence" value="ECO:0007669"/>
    <property type="project" value="InterPro"/>
</dbReference>
<dbReference type="OrthoDB" id="4062651at2759"/>